<name>X1T998_9ZZZZ</name>
<accession>X1T998</accession>
<protein>
    <submittedName>
        <fullName evidence="1">Uncharacterized protein</fullName>
    </submittedName>
</protein>
<proteinExistence type="predicted"/>
<comment type="caution">
    <text evidence="1">The sequence shown here is derived from an EMBL/GenBank/DDBJ whole genome shotgun (WGS) entry which is preliminary data.</text>
</comment>
<sequence>MLIGGFISGGISGRLGFKVEHSPHISSKRRLFFAFFGGLFFV</sequence>
<gene>
    <name evidence="1" type="ORF">S12H4_32052</name>
</gene>
<dbReference type="EMBL" id="BARW01018759">
    <property type="protein sequence ID" value="GAJ01869.1"/>
    <property type="molecule type" value="Genomic_DNA"/>
</dbReference>
<organism evidence="1">
    <name type="scientific">marine sediment metagenome</name>
    <dbReference type="NCBI Taxonomy" id="412755"/>
    <lineage>
        <taxon>unclassified sequences</taxon>
        <taxon>metagenomes</taxon>
        <taxon>ecological metagenomes</taxon>
    </lineage>
</organism>
<reference evidence="1" key="1">
    <citation type="journal article" date="2014" name="Front. Microbiol.">
        <title>High frequency of phylogenetically diverse reductive dehalogenase-homologous genes in deep subseafloor sedimentary metagenomes.</title>
        <authorList>
            <person name="Kawai M."/>
            <person name="Futagami T."/>
            <person name="Toyoda A."/>
            <person name="Takaki Y."/>
            <person name="Nishi S."/>
            <person name="Hori S."/>
            <person name="Arai W."/>
            <person name="Tsubouchi T."/>
            <person name="Morono Y."/>
            <person name="Uchiyama I."/>
            <person name="Ito T."/>
            <person name="Fujiyama A."/>
            <person name="Inagaki F."/>
            <person name="Takami H."/>
        </authorList>
    </citation>
    <scope>NUCLEOTIDE SEQUENCE</scope>
    <source>
        <strain evidence="1">Expedition CK06-06</strain>
    </source>
</reference>
<evidence type="ECO:0000313" key="1">
    <source>
        <dbReference type="EMBL" id="GAJ01869.1"/>
    </source>
</evidence>
<dbReference type="AlphaFoldDB" id="X1T998"/>
<feature type="non-terminal residue" evidence="1">
    <location>
        <position position="42"/>
    </location>
</feature>